<accession>A0A2A6BKI8</accession>
<feature type="compositionally biased region" description="Basic and acidic residues" evidence="10">
    <location>
        <begin position="43"/>
        <end position="52"/>
    </location>
</feature>
<comment type="similarity">
    <text evidence="7">Belongs to the HMX homeobox family.</text>
</comment>
<dbReference type="Gene3D" id="1.10.10.60">
    <property type="entry name" value="Homeodomain-like"/>
    <property type="match status" value="1"/>
</dbReference>
<dbReference type="AlphaFoldDB" id="A0A2A6BKI8"/>
<accession>A0A8R1U946</accession>
<evidence type="ECO:0000256" key="4">
    <source>
        <dbReference type="ARBA" id="ARBA00023155"/>
    </source>
</evidence>
<dbReference type="PANTHER" id="PTHR46110">
    <property type="entry name" value="HOMEOBOX PROTEIN HMX"/>
    <property type="match status" value="1"/>
</dbReference>
<dbReference type="InterPro" id="IPR017970">
    <property type="entry name" value="Homeobox_CS"/>
</dbReference>
<keyword evidence="12" id="KW-1185">Reference proteome</keyword>
<evidence type="ECO:0000256" key="9">
    <source>
        <dbReference type="RuleBase" id="RU000682"/>
    </source>
</evidence>
<evidence type="ECO:0000256" key="10">
    <source>
        <dbReference type="SAM" id="MobiDB-lite"/>
    </source>
</evidence>
<dbReference type="OrthoDB" id="6159439at2759"/>
<dbReference type="InterPro" id="IPR051300">
    <property type="entry name" value="HMX_Homeobox_TF"/>
</dbReference>
<feature type="region of interest" description="Disordered" evidence="10">
    <location>
        <begin position="127"/>
        <end position="192"/>
    </location>
</feature>
<evidence type="ECO:0000313" key="12">
    <source>
        <dbReference type="Proteomes" id="UP000005239"/>
    </source>
</evidence>
<evidence type="ECO:0000256" key="1">
    <source>
        <dbReference type="ARBA" id="ARBA00004123"/>
    </source>
</evidence>
<feature type="compositionally biased region" description="Polar residues" evidence="10">
    <location>
        <begin position="129"/>
        <end position="151"/>
    </location>
</feature>
<dbReference type="PRINTS" id="PR00031">
    <property type="entry name" value="HTHREPRESSR"/>
</dbReference>
<evidence type="ECO:0000256" key="6">
    <source>
        <dbReference type="ARBA" id="ARBA00023242"/>
    </source>
</evidence>
<dbReference type="Proteomes" id="UP000005239">
    <property type="component" value="Unassembled WGS sequence"/>
</dbReference>
<comment type="subcellular location">
    <subcellularLocation>
        <location evidence="1 8 9">Nucleus</location>
    </subcellularLocation>
</comment>
<evidence type="ECO:0000256" key="8">
    <source>
        <dbReference type="PROSITE-ProRule" id="PRU00108"/>
    </source>
</evidence>
<sequence>MSQSPSDAKSDENVKLNCKPGFLIDELLLSCPPSDDASESESIDGKGDEGEAERAKMMMDYTSGMGMKTDPSSLPALPFPGLPLNQLLMQMQSGLFPAAPQMPFLSLAHLQQLQQMMGLHGLQQQQLQPQNLSVPSDDLSSATNALLSSPTDEGPSARSPGDSEVDEDRADDDPHGLDRSGGELGKKKKTRTVFSRSQIGQLECMFDAKRYLSSNERAALSTKLGLTETQVKIWFQNRRNKCKRATPEQWQSDPLKMTHPLALSDRRESVWGPESGMIAPNLLPLLSMFRVMKSE</sequence>
<evidence type="ECO:0000256" key="5">
    <source>
        <dbReference type="ARBA" id="ARBA00023163"/>
    </source>
</evidence>
<reference evidence="12" key="1">
    <citation type="journal article" date="2008" name="Nat. Genet.">
        <title>The Pristionchus pacificus genome provides a unique perspective on nematode lifestyle and parasitism.</title>
        <authorList>
            <person name="Dieterich C."/>
            <person name="Clifton S.W."/>
            <person name="Schuster L.N."/>
            <person name="Chinwalla A."/>
            <person name="Delehaunty K."/>
            <person name="Dinkelacker I."/>
            <person name="Fulton L."/>
            <person name="Fulton R."/>
            <person name="Godfrey J."/>
            <person name="Minx P."/>
            <person name="Mitreva M."/>
            <person name="Roeseler W."/>
            <person name="Tian H."/>
            <person name="Witte H."/>
            <person name="Yang S.P."/>
            <person name="Wilson R.K."/>
            <person name="Sommer R.J."/>
        </authorList>
    </citation>
    <scope>NUCLEOTIDE SEQUENCE [LARGE SCALE GENOMIC DNA]</scope>
    <source>
        <strain evidence="12">PS312</strain>
    </source>
</reference>
<keyword evidence="5" id="KW-0804">Transcription</keyword>
<evidence type="ECO:0000256" key="2">
    <source>
        <dbReference type="ARBA" id="ARBA00023015"/>
    </source>
</evidence>
<dbReference type="GO" id="GO:0005634">
    <property type="term" value="C:nucleus"/>
    <property type="evidence" value="ECO:0000318"/>
    <property type="project" value="GO_Central"/>
</dbReference>
<keyword evidence="2" id="KW-0805">Transcription regulation</keyword>
<dbReference type="SUPFAM" id="SSF46689">
    <property type="entry name" value="Homeodomain-like"/>
    <property type="match status" value="1"/>
</dbReference>
<dbReference type="EnsemblMetazoa" id="PPA10613.1">
    <property type="protein sequence ID" value="PPA10613.1"/>
    <property type="gene ID" value="WBGene00100167"/>
</dbReference>
<proteinExistence type="inferred from homology"/>
<dbReference type="GO" id="GO:0000981">
    <property type="term" value="F:DNA-binding transcription factor activity, RNA polymerase II-specific"/>
    <property type="evidence" value="ECO:0000318"/>
    <property type="project" value="GO_Central"/>
</dbReference>
<reference evidence="11" key="2">
    <citation type="submission" date="2022-06" db="UniProtKB">
        <authorList>
            <consortium name="EnsemblMetazoa"/>
        </authorList>
    </citation>
    <scope>IDENTIFICATION</scope>
    <source>
        <strain evidence="11">PS312</strain>
    </source>
</reference>
<dbReference type="Pfam" id="PF00046">
    <property type="entry name" value="Homeodomain"/>
    <property type="match status" value="1"/>
</dbReference>
<dbReference type="GO" id="GO:0000977">
    <property type="term" value="F:RNA polymerase II transcription regulatory region sequence-specific DNA binding"/>
    <property type="evidence" value="ECO:0000318"/>
    <property type="project" value="GO_Central"/>
</dbReference>
<keyword evidence="3 8" id="KW-0238">DNA-binding</keyword>
<dbReference type="InterPro" id="IPR009057">
    <property type="entry name" value="Homeodomain-like_sf"/>
</dbReference>
<name>A0A2A6BKI8_PRIPA</name>
<dbReference type="InterPro" id="IPR020479">
    <property type="entry name" value="HD_metazoa"/>
</dbReference>
<dbReference type="CDD" id="cd00086">
    <property type="entry name" value="homeodomain"/>
    <property type="match status" value="1"/>
</dbReference>
<evidence type="ECO:0000256" key="3">
    <source>
        <dbReference type="ARBA" id="ARBA00023125"/>
    </source>
</evidence>
<dbReference type="PANTHER" id="PTHR46110:SF3">
    <property type="entry name" value="HOMEOBOX PROTEIN HMX"/>
    <property type="match status" value="1"/>
</dbReference>
<dbReference type="InterPro" id="IPR001356">
    <property type="entry name" value="HD"/>
</dbReference>
<feature type="DNA-binding region" description="Homeobox" evidence="8">
    <location>
        <begin position="187"/>
        <end position="246"/>
    </location>
</feature>
<evidence type="ECO:0000313" key="11">
    <source>
        <dbReference type="EnsemblMetazoa" id="PPA10613.1"/>
    </source>
</evidence>
<dbReference type="PRINTS" id="PR00024">
    <property type="entry name" value="HOMEOBOX"/>
</dbReference>
<dbReference type="PROSITE" id="PS50071">
    <property type="entry name" value="HOMEOBOX_2"/>
    <property type="match status" value="1"/>
</dbReference>
<dbReference type="GO" id="GO:0006357">
    <property type="term" value="P:regulation of transcription by RNA polymerase II"/>
    <property type="evidence" value="ECO:0000318"/>
    <property type="project" value="GO_Central"/>
</dbReference>
<keyword evidence="6 8" id="KW-0539">Nucleus</keyword>
<organism evidence="11 12">
    <name type="scientific">Pristionchus pacificus</name>
    <name type="common">Parasitic nematode worm</name>
    <dbReference type="NCBI Taxonomy" id="54126"/>
    <lineage>
        <taxon>Eukaryota</taxon>
        <taxon>Metazoa</taxon>
        <taxon>Ecdysozoa</taxon>
        <taxon>Nematoda</taxon>
        <taxon>Chromadorea</taxon>
        <taxon>Rhabditida</taxon>
        <taxon>Rhabditina</taxon>
        <taxon>Diplogasteromorpha</taxon>
        <taxon>Diplogasteroidea</taxon>
        <taxon>Neodiplogasteridae</taxon>
        <taxon>Pristionchus</taxon>
    </lineage>
</organism>
<evidence type="ECO:0000256" key="7">
    <source>
        <dbReference type="ARBA" id="ARBA00038165"/>
    </source>
</evidence>
<gene>
    <name evidence="11" type="primary">WBGene00100167</name>
</gene>
<protein>
    <submittedName>
        <fullName evidence="11">Homeobox domain-containing protein</fullName>
    </submittedName>
</protein>
<dbReference type="PROSITE" id="PS00027">
    <property type="entry name" value="HOMEOBOX_1"/>
    <property type="match status" value="1"/>
</dbReference>
<keyword evidence="4 8" id="KW-0371">Homeobox</keyword>
<feature type="region of interest" description="Disordered" evidence="10">
    <location>
        <begin position="29"/>
        <end position="52"/>
    </location>
</feature>
<dbReference type="SMART" id="SM00389">
    <property type="entry name" value="HOX"/>
    <property type="match status" value="1"/>
</dbReference>
<feature type="compositionally biased region" description="Basic and acidic residues" evidence="10">
    <location>
        <begin position="172"/>
        <end position="185"/>
    </location>
</feature>
<dbReference type="InterPro" id="IPR000047">
    <property type="entry name" value="HTH_motif"/>
</dbReference>